<dbReference type="RefSeq" id="WP_008313005.1">
    <property type="nucleotide sequence ID" value="NZ_AOLW01000050.1"/>
</dbReference>
<evidence type="ECO:0000313" key="1">
    <source>
        <dbReference type="EMBL" id="EMA15954.1"/>
    </source>
</evidence>
<dbReference type="PANTHER" id="PTHR10151">
    <property type="entry name" value="ECTONUCLEOTIDE PYROPHOSPHATASE/PHOSPHODIESTERASE"/>
    <property type="match status" value="1"/>
</dbReference>
<accession>M0K719</accession>
<sequence>MTERIALIGLDGATWDLLRGWLEDDTLPNLKCVYEDGFSGTLKSTIPANTSPAVQSLYTGCDPATLGLFGFQKPDGTTISLQDVTVPKLWTVLGEHDRASCIVNVRTTFPPDPVNGVMLSGDPMPGEDSDYAYPPELKQEVAGFRCQEKDDRMHKDLVPPYEHNEEVLQHAKDIFTHRFGTFRELAADGDYDFLMYWIGETDFLQHRLWNNTDDLKTFYEVLDEKLGEFLAEFDGTVIFLSDHGFEGPPTTVFYLNEWLRREGYLTVPGGRVGARLLGIGQNFAKQYINKDLLMRVLYFRQQRMGDSATDTDADDHTLGINKPHLQIPGISSRSTAQLATNCGIEIHPDEDQRSVADNIKSKLVSLTDDQGTPVMKEVFHRSEIYDEGPYFDDIPDLLFQASEHVTVNPELSSTVFETIPSGNRSGRGRHVYARNGVIFGSGPAVKSARGIEADITDVTPTILHLFGLPVAETMTGSVITEICPDNGANVQSDSYISESEITRIDEGEQEEMEEWLEDMGYI</sequence>
<dbReference type="InterPro" id="IPR002591">
    <property type="entry name" value="Phosphodiest/P_Trfase"/>
</dbReference>
<dbReference type="Proteomes" id="UP000011623">
    <property type="component" value="Unassembled WGS sequence"/>
</dbReference>
<keyword evidence="2" id="KW-1185">Reference proteome</keyword>
<dbReference type="InterPro" id="IPR017850">
    <property type="entry name" value="Alkaline_phosphatase_core_sf"/>
</dbReference>
<reference evidence="1 2" key="1">
    <citation type="journal article" date="2014" name="PLoS Genet.">
        <title>Phylogenetically driven sequencing of extremely halophilic archaea reveals strategies for static and dynamic osmo-response.</title>
        <authorList>
            <person name="Becker E.A."/>
            <person name="Seitzer P.M."/>
            <person name="Tritt A."/>
            <person name="Larsen D."/>
            <person name="Krusor M."/>
            <person name="Yao A.I."/>
            <person name="Wu D."/>
            <person name="Madern D."/>
            <person name="Eisen J.A."/>
            <person name="Darling A.E."/>
            <person name="Facciotti M.T."/>
        </authorList>
    </citation>
    <scope>NUCLEOTIDE SEQUENCE [LARGE SCALE GENOMIC DNA]</scope>
    <source>
        <strain evidence="1 2">JCM 13557</strain>
    </source>
</reference>
<gene>
    <name evidence="1" type="ORF">C442_18469</name>
</gene>
<name>M0K719_9EURY</name>
<proteinExistence type="predicted"/>
<organism evidence="1 2">
    <name type="scientific">Haloarcula amylolytica JCM 13557</name>
    <dbReference type="NCBI Taxonomy" id="1227452"/>
    <lineage>
        <taxon>Archaea</taxon>
        <taxon>Methanobacteriati</taxon>
        <taxon>Methanobacteriota</taxon>
        <taxon>Stenosarchaea group</taxon>
        <taxon>Halobacteria</taxon>
        <taxon>Halobacteriales</taxon>
        <taxon>Haloarculaceae</taxon>
        <taxon>Haloarcula</taxon>
    </lineage>
</organism>
<dbReference type="PANTHER" id="PTHR10151:SF120">
    <property type="entry name" value="BIS(5'-ADENOSYL)-TRIPHOSPHATASE"/>
    <property type="match status" value="1"/>
</dbReference>
<protein>
    <submittedName>
        <fullName evidence="1">Type I phosphodiesterase/nucleotide pyrophosphatase</fullName>
    </submittedName>
</protein>
<dbReference type="EMBL" id="AOLW01000050">
    <property type="protein sequence ID" value="EMA15954.1"/>
    <property type="molecule type" value="Genomic_DNA"/>
</dbReference>
<dbReference type="GO" id="GO:0016787">
    <property type="term" value="F:hydrolase activity"/>
    <property type="evidence" value="ECO:0007669"/>
    <property type="project" value="UniProtKB-ARBA"/>
</dbReference>
<comment type="caution">
    <text evidence="1">The sequence shown here is derived from an EMBL/GenBank/DDBJ whole genome shotgun (WGS) entry which is preliminary data.</text>
</comment>
<evidence type="ECO:0000313" key="2">
    <source>
        <dbReference type="Proteomes" id="UP000011623"/>
    </source>
</evidence>
<dbReference type="Gene3D" id="3.40.720.10">
    <property type="entry name" value="Alkaline Phosphatase, subunit A"/>
    <property type="match status" value="1"/>
</dbReference>
<dbReference type="Pfam" id="PF01663">
    <property type="entry name" value="Phosphodiest"/>
    <property type="match status" value="1"/>
</dbReference>
<dbReference type="PATRIC" id="fig|1227452.3.peg.3674"/>
<dbReference type="AlphaFoldDB" id="M0K719"/>
<dbReference type="SUPFAM" id="SSF53649">
    <property type="entry name" value="Alkaline phosphatase-like"/>
    <property type="match status" value="1"/>
</dbReference>